<dbReference type="Proteomes" id="UP000241890">
    <property type="component" value="Unassembled WGS sequence"/>
</dbReference>
<evidence type="ECO:0000313" key="3">
    <source>
        <dbReference type="Proteomes" id="UP000241890"/>
    </source>
</evidence>
<evidence type="ECO:0000313" key="2">
    <source>
        <dbReference type="EMBL" id="GBG29908.1"/>
    </source>
</evidence>
<feature type="transmembrane region" description="Helical" evidence="1">
    <location>
        <begin position="518"/>
        <end position="541"/>
    </location>
</feature>
<feature type="transmembrane region" description="Helical" evidence="1">
    <location>
        <begin position="267"/>
        <end position="284"/>
    </location>
</feature>
<feature type="transmembrane region" description="Helical" evidence="1">
    <location>
        <begin position="174"/>
        <end position="195"/>
    </location>
</feature>
<reference evidence="2 3" key="1">
    <citation type="submission" date="2017-12" db="EMBL/GenBank/DDBJ databases">
        <title>Sequencing, de novo assembly and annotation of complete genome of a new Thraustochytrid species, strain FCC1311.</title>
        <authorList>
            <person name="Sedici K."/>
            <person name="Godart F."/>
            <person name="Aiese Cigliano R."/>
            <person name="Sanseverino W."/>
            <person name="Barakat M."/>
            <person name="Ortet P."/>
            <person name="Marechal E."/>
            <person name="Cagnac O."/>
            <person name="Amato A."/>
        </authorList>
    </citation>
    <scope>NUCLEOTIDE SEQUENCE [LARGE SCALE GENOMIC DNA]</scope>
</reference>
<accession>A0A2R5GJJ3</accession>
<keyword evidence="1" id="KW-0812">Transmembrane</keyword>
<keyword evidence="3" id="KW-1185">Reference proteome</keyword>
<sequence length="584" mass="64706">MTYYKCHDGLANHIAKKQPTRVLISRVPSYIGMGDKLSTCTDTIGDLYPETSRSEGTGQFYHYLESWNGELLYPEGPSYTDPSGDTFVCEGSTNSACAEKTCGWGSTVVRYALETNSTSGRLDFINPEDMEFCIESGRNSSEYYNATMDCDRCTSTCDMRCPLPVIYTDAQYSLMWVLGWLPGFIAFPLSLLVIVSERKRILKLKRRDITDWVTSMSAVICVLLFFLDALPSAILAENLRCNGHDTMNFRVNTYAHDFCEVGKIKPHLMQALLICVAITLYKVLRQLRASSHMSRYAPSRLFRIMVPCLVVGVPGLLSIGTFVLEADQLYMSSYLYRESQGGETAEETMYYPNLIRYAYSCGPLFGSPEEEVLFVQGPLLVIGAISVIFSFYLLGIVAKMSGLRLSSHKSAGPSSGKSKSRGGSGPSSVVYRLAVNMIRFAFVSTMLVILNAVSTALFLPKAMEFGKNVDVWFRCARTGVRYQGEDTTLWSTEGEITVEFLEQDDICGPLGEPPFGLILLQVVTMSFPPFSFGFIFAIPALKQLKIIKSRRVWHKVTATSANTSEIKSAPTKALSAASSAQSEN</sequence>
<dbReference type="EMBL" id="BEYU01000068">
    <property type="protein sequence ID" value="GBG29908.1"/>
    <property type="molecule type" value="Genomic_DNA"/>
</dbReference>
<evidence type="ECO:0000256" key="1">
    <source>
        <dbReference type="SAM" id="Phobius"/>
    </source>
</evidence>
<feature type="transmembrane region" description="Helical" evidence="1">
    <location>
        <begin position="304"/>
        <end position="324"/>
    </location>
</feature>
<protein>
    <submittedName>
        <fullName evidence="2">Uncharacterized protein</fullName>
    </submittedName>
</protein>
<dbReference type="InParanoid" id="A0A2R5GJJ3"/>
<gene>
    <name evidence="2" type="ORF">FCC1311_061282</name>
</gene>
<name>A0A2R5GJJ3_9STRA</name>
<organism evidence="2 3">
    <name type="scientific">Hondaea fermentalgiana</name>
    <dbReference type="NCBI Taxonomy" id="2315210"/>
    <lineage>
        <taxon>Eukaryota</taxon>
        <taxon>Sar</taxon>
        <taxon>Stramenopiles</taxon>
        <taxon>Bigyra</taxon>
        <taxon>Labyrinthulomycetes</taxon>
        <taxon>Thraustochytrida</taxon>
        <taxon>Thraustochytriidae</taxon>
        <taxon>Hondaea</taxon>
    </lineage>
</organism>
<proteinExistence type="predicted"/>
<feature type="transmembrane region" description="Helical" evidence="1">
    <location>
        <begin position="216"/>
        <end position="236"/>
    </location>
</feature>
<feature type="transmembrane region" description="Helical" evidence="1">
    <location>
        <begin position="373"/>
        <end position="398"/>
    </location>
</feature>
<keyword evidence="1" id="KW-0472">Membrane</keyword>
<dbReference type="AlphaFoldDB" id="A0A2R5GJJ3"/>
<comment type="caution">
    <text evidence="2">The sequence shown here is derived from an EMBL/GenBank/DDBJ whole genome shotgun (WGS) entry which is preliminary data.</text>
</comment>
<feature type="transmembrane region" description="Helical" evidence="1">
    <location>
        <begin position="440"/>
        <end position="459"/>
    </location>
</feature>
<keyword evidence="1" id="KW-1133">Transmembrane helix</keyword>